<feature type="region of interest" description="Disordered" evidence="1">
    <location>
        <begin position="1"/>
        <end position="38"/>
    </location>
</feature>
<organism evidence="2 3">
    <name type="scientific">Lentinula lateritia</name>
    <dbReference type="NCBI Taxonomy" id="40482"/>
    <lineage>
        <taxon>Eukaryota</taxon>
        <taxon>Fungi</taxon>
        <taxon>Dikarya</taxon>
        <taxon>Basidiomycota</taxon>
        <taxon>Agaricomycotina</taxon>
        <taxon>Agaricomycetes</taxon>
        <taxon>Agaricomycetidae</taxon>
        <taxon>Agaricales</taxon>
        <taxon>Marasmiineae</taxon>
        <taxon>Omphalotaceae</taxon>
        <taxon>Lentinula</taxon>
    </lineage>
</organism>
<feature type="region of interest" description="Disordered" evidence="1">
    <location>
        <begin position="67"/>
        <end position="100"/>
    </location>
</feature>
<name>A0A9W9B0D0_9AGAR</name>
<evidence type="ECO:0000256" key="1">
    <source>
        <dbReference type="SAM" id="MobiDB-lite"/>
    </source>
</evidence>
<evidence type="ECO:0000313" key="2">
    <source>
        <dbReference type="EMBL" id="KAJ4493689.1"/>
    </source>
</evidence>
<feature type="compositionally biased region" description="Low complexity" evidence="1">
    <location>
        <begin position="89"/>
        <end position="100"/>
    </location>
</feature>
<dbReference type="Proteomes" id="UP001150238">
    <property type="component" value="Unassembled WGS sequence"/>
</dbReference>
<reference evidence="2" key="1">
    <citation type="submission" date="2022-08" db="EMBL/GenBank/DDBJ databases">
        <authorList>
            <consortium name="DOE Joint Genome Institute"/>
            <person name="Min B."/>
            <person name="Riley R."/>
            <person name="Sierra-Patev S."/>
            <person name="Naranjo-Ortiz M."/>
            <person name="Looney B."/>
            <person name="Konkel Z."/>
            <person name="Slot J.C."/>
            <person name="Sakamoto Y."/>
            <person name="Steenwyk J.L."/>
            <person name="Rokas A."/>
            <person name="Carro J."/>
            <person name="Camarero S."/>
            <person name="Ferreira P."/>
            <person name="Molpeceres G."/>
            <person name="Ruiz-Duenas F.J."/>
            <person name="Serrano A."/>
            <person name="Henrissat B."/>
            <person name="Drula E."/>
            <person name="Hughes K.W."/>
            <person name="Mata J.L."/>
            <person name="Ishikawa N.K."/>
            <person name="Vargas-Isla R."/>
            <person name="Ushijima S."/>
            <person name="Smith C.A."/>
            <person name="Ahrendt S."/>
            <person name="Andreopoulos W."/>
            <person name="He G."/>
            <person name="Labutti K."/>
            <person name="Lipzen A."/>
            <person name="Ng V."/>
            <person name="Sandor L."/>
            <person name="Barry K."/>
            <person name="Martinez A.T."/>
            <person name="Xiao Y."/>
            <person name="Gibbons J.G."/>
            <person name="Terashima K."/>
            <person name="Hibbett D.S."/>
            <person name="Grigoriev I.V."/>
        </authorList>
    </citation>
    <scope>NUCLEOTIDE SEQUENCE</scope>
    <source>
        <strain evidence="2">Sp2 HRB7682 ss15</strain>
    </source>
</reference>
<dbReference type="AlphaFoldDB" id="A0A9W9B0D0"/>
<gene>
    <name evidence="2" type="ORF">C8J55DRAFT_165291</name>
</gene>
<dbReference type="EMBL" id="JANVFS010000003">
    <property type="protein sequence ID" value="KAJ4493689.1"/>
    <property type="molecule type" value="Genomic_DNA"/>
</dbReference>
<proteinExistence type="predicted"/>
<accession>A0A9W9B0D0</accession>
<evidence type="ECO:0000313" key="3">
    <source>
        <dbReference type="Proteomes" id="UP001150238"/>
    </source>
</evidence>
<reference evidence="2" key="2">
    <citation type="journal article" date="2023" name="Proc. Natl. Acad. Sci. U.S.A.">
        <title>A global phylogenomic analysis of the shiitake genus Lentinula.</title>
        <authorList>
            <person name="Sierra-Patev S."/>
            <person name="Min B."/>
            <person name="Naranjo-Ortiz M."/>
            <person name="Looney B."/>
            <person name="Konkel Z."/>
            <person name="Slot J.C."/>
            <person name="Sakamoto Y."/>
            <person name="Steenwyk J.L."/>
            <person name="Rokas A."/>
            <person name="Carro J."/>
            <person name="Camarero S."/>
            <person name="Ferreira P."/>
            <person name="Molpeceres G."/>
            <person name="Ruiz-Duenas F.J."/>
            <person name="Serrano A."/>
            <person name="Henrissat B."/>
            <person name="Drula E."/>
            <person name="Hughes K.W."/>
            <person name="Mata J.L."/>
            <person name="Ishikawa N.K."/>
            <person name="Vargas-Isla R."/>
            <person name="Ushijima S."/>
            <person name="Smith C.A."/>
            <person name="Donoghue J."/>
            <person name="Ahrendt S."/>
            <person name="Andreopoulos W."/>
            <person name="He G."/>
            <person name="LaButti K."/>
            <person name="Lipzen A."/>
            <person name="Ng V."/>
            <person name="Riley R."/>
            <person name="Sandor L."/>
            <person name="Barry K."/>
            <person name="Martinez A.T."/>
            <person name="Xiao Y."/>
            <person name="Gibbons J.G."/>
            <person name="Terashima K."/>
            <person name="Grigoriev I.V."/>
            <person name="Hibbett D."/>
        </authorList>
    </citation>
    <scope>NUCLEOTIDE SEQUENCE</scope>
    <source>
        <strain evidence="2">Sp2 HRB7682 ss15</strain>
    </source>
</reference>
<sequence length="179" mass="19858">MDPVQNQVHEDGQQWHDASNSAPPPDIPKVHSAPPSESAQTVISGAFFAGAHRFSINGGSFNHSNGDINQDIVNDHSNRSNFGNRYGDNRSNSNNRTNNYNAGYNDNRIHGSSHWTQATARTQYRLVLVEEVDLLSLQTFNRVNAASLLSLGRHTLGKTLYIDPLVHLRTVHLHTLMHG</sequence>
<protein>
    <submittedName>
        <fullName evidence="2">Uncharacterized protein</fullName>
    </submittedName>
</protein>
<comment type="caution">
    <text evidence="2">The sequence shown here is derived from an EMBL/GenBank/DDBJ whole genome shotgun (WGS) entry which is preliminary data.</text>
</comment>